<dbReference type="PROSITE" id="PS50041">
    <property type="entry name" value="C_TYPE_LECTIN_2"/>
    <property type="match status" value="1"/>
</dbReference>
<gene>
    <name evidence="3" type="ORF">B4U80_02758</name>
</gene>
<feature type="coiled-coil region" evidence="1">
    <location>
        <begin position="195"/>
        <end position="229"/>
    </location>
</feature>
<dbReference type="InterPro" id="IPR001304">
    <property type="entry name" value="C-type_lectin-like"/>
</dbReference>
<evidence type="ECO:0000313" key="4">
    <source>
        <dbReference type="Proteomes" id="UP000288716"/>
    </source>
</evidence>
<dbReference type="Pfam" id="PF00059">
    <property type="entry name" value="Lectin_C"/>
    <property type="match status" value="1"/>
</dbReference>
<dbReference type="VEuPathDB" id="VectorBase:LDEU009272"/>
<comment type="caution">
    <text evidence="3">The sequence shown here is derived from an EMBL/GenBank/DDBJ whole genome shotgun (WGS) entry which is preliminary data.</text>
</comment>
<feature type="non-terminal residue" evidence="3">
    <location>
        <position position="271"/>
    </location>
</feature>
<dbReference type="Proteomes" id="UP000288716">
    <property type="component" value="Unassembled WGS sequence"/>
</dbReference>
<keyword evidence="4" id="KW-1185">Reference proteome</keyword>
<dbReference type="STRING" id="299467.A0A443S5C7"/>
<dbReference type="OrthoDB" id="6515532at2759"/>
<organism evidence="3 4">
    <name type="scientific">Leptotrombidium deliense</name>
    <dbReference type="NCBI Taxonomy" id="299467"/>
    <lineage>
        <taxon>Eukaryota</taxon>
        <taxon>Metazoa</taxon>
        <taxon>Ecdysozoa</taxon>
        <taxon>Arthropoda</taxon>
        <taxon>Chelicerata</taxon>
        <taxon>Arachnida</taxon>
        <taxon>Acari</taxon>
        <taxon>Acariformes</taxon>
        <taxon>Trombidiformes</taxon>
        <taxon>Prostigmata</taxon>
        <taxon>Anystina</taxon>
        <taxon>Parasitengona</taxon>
        <taxon>Trombiculoidea</taxon>
        <taxon>Trombiculidae</taxon>
        <taxon>Leptotrombidium</taxon>
    </lineage>
</organism>
<protein>
    <submittedName>
        <fullName evidence="3">Lung surfactant protein A-like protein</fullName>
    </submittedName>
</protein>
<dbReference type="SUPFAM" id="SSF56436">
    <property type="entry name" value="C-type lectin-like"/>
    <property type="match status" value="1"/>
</dbReference>
<evidence type="ECO:0000313" key="3">
    <source>
        <dbReference type="EMBL" id="RWS22768.1"/>
    </source>
</evidence>
<proteinExistence type="predicted"/>
<feature type="domain" description="C-type lectin" evidence="2">
    <location>
        <begin position="1"/>
        <end position="89"/>
    </location>
</feature>
<accession>A0A443S5C7</accession>
<dbReference type="InterPro" id="IPR016187">
    <property type="entry name" value="CTDL_fold"/>
</dbReference>
<sequence length="271" mass="30656">MVSIHSARENDFLKSILKEEDVFYWLGGVQVMANSKAYAWIDGTQFDYSNWSPGDPNDHNTNECVGTAINKDGIWIDELCTYNGSQLCQISDSVPFTDEYTPNFISILTQNAVTSLKNISALSIEVKTVNNTLTEEVAKLKRFVMLNNSETILKLEDTIKKVLLASNHNKRLLNDSVKAITQQIHNSTTQMKTWKDDLNSTINQLNKKVENASSRLDNVKEQMANVVNKSVDNLLTLTAKLDKMSLELKDDLRKSQAKVKYVESRLDDIDE</sequence>
<keyword evidence="1" id="KW-0175">Coiled coil</keyword>
<name>A0A443S5C7_9ACAR</name>
<dbReference type="EMBL" id="NCKV01007946">
    <property type="protein sequence ID" value="RWS22768.1"/>
    <property type="molecule type" value="Genomic_DNA"/>
</dbReference>
<dbReference type="Gene3D" id="3.10.100.10">
    <property type="entry name" value="Mannose-Binding Protein A, subunit A"/>
    <property type="match status" value="1"/>
</dbReference>
<dbReference type="InterPro" id="IPR016186">
    <property type="entry name" value="C-type_lectin-like/link_sf"/>
</dbReference>
<dbReference type="PANTHER" id="PTHR22803">
    <property type="entry name" value="MANNOSE, PHOSPHOLIPASE, LECTIN RECEPTOR RELATED"/>
    <property type="match status" value="1"/>
</dbReference>
<dbReference type="InterPro" id="IPR050111">
    <property type="entry name" value="C-type_lectin/snaclec_domain"/>
</dbReference>
<reference evidence="3 4" key="1">
    <citation type="journal article" date="2018" name="Gigascience">
        <title>Genomes of trombidid mites reveal novel predicted allergens and laterally-transferred genes associated with secondary metabolism.</title>
        <authorList>
            <person name="Dong X."/>
            <person name="Chaisiri K."/>
            <person name="Xia D."/>
            <person name="Armstrong S.D."/>
            <person name="Fang Y."/>
            <person name="Donnelly M.J."/>
            <person name="Kadowaki T."/>
            <person name="McGarry J.W."/>
            <person name="Darby A.C."/>
            <person name="Makepeace B.L."/>
        </authorList>
    </citation>
    <scope>NUCLEOTIDE SEQUENCE [LARGE SCALE GENOMIC DNA]</scope>
    <source>
        <strain evidence="3">UoL-UT</strain>
    </source>
</reference>
<evidence type="ECO:0000259" key="2">
    <source>
        <dbReference type="PROSITE" id="PS50041"/>
    </source>
</evidence>
<dbReference type="AlphaFoldDB" id="A0A443S5C7"/>
<dbReference type="CDD" id="cd00037">
    <property type="entry name" value="CLECT"/>
    <property type="match status" value="1"/>
</dbReference>
<evidence type="ECO:0000256" key="1">
    <source>
        <dbReference type="SAM" id="Coils"/>
    </source>
</evidence>